<evidence type="ECO:0000256" key="11">
    <source>
        <dbReference type="ARBA" id="ARBA00049893"/>
    </source>
</evidence>
<dbReference type="GO" id="GO:0005507">
    <property type="term" value="F:copper ion binding"/>
    <property type="evidence" value="ECO:0007669"/>
    <property type="project" value="TreeGrafter"/>
</dbReference>
<evidence type="ECO:0000256" key="4">
    <source>
        <dbReference type="ARBA" id="ARBA00022679"/>
    </source>
</evidence>
<dbReference type="RefSeq" id="WP_031216807.1">
    <property type="nucleotide sequence ID" value="NZ_BDMH01000009.1"/>
</dbReference>
<reference evidence="12" key="1">
    <citation type="submission" date="2022-07" db="EMBL/GenBank/DDBJ databases">
        <authorList>
            <person name="Wu T."/>
        </authorList>
    </citation>
    <scope>NUCLEOTIDE SEQUENCE</scope>
    <source>
        <strain evidence="12">SD-1</strain>
    </source>
</reference>
<dbReference type="Proteomes" id="UP001163293">
    <property type="component" value="Chromosome"/>
</dbReference>
<keyword evidence="4" id="KW-0808">Transferase</keyword>
<evidence type="ECO:0000256" key="10">
    <source>
        <dbReference type="ARBA" id="ARBA00048968"/>
    </source>
</evidence>
<comment type="similarity">
    <text evidence="3">Belongs to the purine nucleoside phosphorylase YfiH/LACC1 family.</text>
</comment>
<dbReference type="EMBL" id="CP101185">
    <property type="protein sequence ID" value="UYV99196.1"/>
    <property type="molecule type" value="Genomic_DNA"/>
</dbReference>
<sequence length="239" mass="24655">MFSWRSEVRPGISVAFTDMRAGNLALHVGDDPQRVDERRRDVESTVGLGDARFQYMNQVHGNDVAVISRYGPGPTADAMVSTSTSTSGAGSAQPLAVMVADCVPIVLVGETAAGQPVLAVAHAGRPGVASGVVPATVAGMRRLGALTISAWLGPSICGRCYEVPAGMRAGVAAVVPATASETSWGSPALDLPAGVRSQLADGGVQVEYSGGCTLEDEGLFSYRRDPGTGRFAGLVWTHD</sequence>
<evidence type="ECO:0000256" key="2">
    <source>
        <dbReference type="ARBA" id="ARBA00003215"/>
    </source>
</evidence>
<keyword evidence="13" id="KW-1185">Reference proteome</keyword>
<evidence type="ECO:0000256" key="3">
    <source>
        <dbReference type="ARBA" id="ARBA00007353"/>
    </source>
</evidence>
<dbReference type="Gene3D" id="3.60.140.10">
    <property type="entry name" value="CNF1/YfiH-like putative cysteine hydrolases"/>
    <property type="match status" value="1"/>
</dbReference>
<evidence type="ECO:0000313" key="13">
    <source>
        <dbReference type="Proteomes" id="UP001163293"/>
    </source>
</evidence>
<dbReference type="GO" id="GO:0016787">
    <property type="term" value="F:hydrolase activity"/>
    <property type="evidence" value="ECO:0007669"/>
    <property type="project" value="UniProtKB-KW"/>
</dbReference>
<comment type="catalytic activity">
    <reaction evidence="11">
        <text>S-methyl-5'-thioadenosine + phosphate = 5-(methylsulfanyl)-alpha-D-ribose 1-phosphate + adenine</text>
        <dbReference type="Rhea" id="RHEA:11852"/>
        <dbReference type="ChEBI" id="CHEBI:16708"/>
        <dbReference type="ChEBI" id="CHEBI:17509"/>
        <dbReference type="ChEBI" id="CHEBI:43474"/>
        <dbReference type="ChEBI" id="CHEBI:58533"/>
        <dbReference type="EC" id="2.4.2.28"/>
    </reaction>
    <physiologicalReaction direction="left-to-right" evidence="11">
        <dbReference type="Rhea" id="RHEA:11853"/>
    </physiologicalReaction>
</comment>
<comment type="catalytic activity">
    <reaction evidence="10">
        <text>adenosine + phosphate = alpha-D-ribose 1-phosphate + adenine</text>
        <dbReference type="Rhea" id="RHEA:27642"/>
        <dbReference type="ChEBI" id="CHEBI:16335"/>
        <dbReference type="ChEBI" id="CHEBI:16708"/>
        <dbReference type="ChEBI" id="CHEBI:43474"/>
        <dbReference type="ChEBI" id="CHEBI:57720"/>
        <dbReference type="EC" id="2.4.2.1"/>
    </reaction>
    <physiologicalReaction direction="left-to-right" evidence="10">
        <dbReference type="Rhea" id="RHEA:27643"/>
    </physiologicalReaction>
</comment>
<name>A0AAX3EN41_PAEUR</name>
<evidence type="ECO:0000256" key="8">
    <source>
        <dbReference type="ARBA" id="ARBA00023008"/>
    </source>
</evidence>
<evidence type="ECO:0000256" key="5">
    <source>
        <dbReference type="ARBA" id="ARBA00022723"/>
    </source>
</evidence>
<comment type="catalytic activity">
    <reaction evidence="1">
        <text>inosine + phosphate = alpha-D-ribose 1-phosphate + hypoxanthine</text>
        <dbReference type="Rhea" id="RHEA:27646"/>
        <dbReference type="ChEBI" id="CHEBI:17368"/>
        <dbReference type="ChEBI" id="CHEBI:17596"/>
        <dbReference type="ChEBI" id="CHEBI:43474"/>
        <dbReference type="ChEBI" id="CHEBI:57720"/>
        <dbReference type="EC" id="2.4.2.1"/>
    </reaction>
    <physiologicalReaction direction="left-to-right" evidence="1">
        <dbReference type="Rhea" id="RHEA:27647"/>
    </physiologicalReaction>
</comment>
<dbReference type="InterPro" id="IPR003730">
    <property type="entry name" value="Cu_polyphenol_OxRdtase"/>
</dbReference>
<gene>
    <name evidence="12" type="ORF">NL394_08355</name>
</gene>
<dbReference type="InterPro" id="IPR011324">
    <property type="entry name" value="Cytotoxic_necrot_fac-like_cat"/>
</dbReference>
<keyword evidence="6" id="KW-0378">Hydrolase</keyword>
<proteinExistence type="inferred from homology"/>
<evidence type="ECO:0000256" key="1">
    <source>
        <dbReference type="ARBA" id="ARBA00000553"/>
    </source>
</evidence>
<dbReference type="GO" id="GO:0017061">
    <property type="term" value="F:S-methyl-5-thioadenosine phosphorylase activity"/>
    <property type="evidence" value="ECO:0007669"/>
    <property type="project" value="UniProtKB-EC"/>
</dbReference>
<dbReference type="InterPro" id="IPR038371">
    <property type="entry name" value="Cu_polyphenol_OxRdtase_sf"/>
</dbReference>
<dbReference type="PANTHER" id="PTHR30616">
    <property type="entry name" value="UNCHARACTERIZED PROTEIN YFIH"/>
    <property type="match status" value="1"/>
</dbReference>
<comment type="catalytic activity">
    <reaction evidence="9">
        <text>adenosine + H2O + H(+) = inosine + NH4(+)</text>
        <dbReference type="Rhea" id="RHEA:24408"/>
        <dbReference type="ChEBI" id="CHEBI:15377"/>
        <dbReference type="ChEBI" id="CHEBI:15378"/>
        <dbReference type="ChEBI" id="CHEBI:16335"/>
        <dbReference type="ChEBI" id="CHEBI:17596"/>
        <dbReference type="ChEBI" id="CHEBI:28938"/>
        <dbReference type="EC" id="3.5.4.4"/>
    </reaction>
    <physiologicalReaction direction="left-to-right" evidence="9">
        <dbReference type="Rhea" id="RHEA:24409"/>
    </physiologicalReaction>
</comment>
<evidence type="ECO:0000313" key="12">
    <source>
        <dbReference type="EMBL" id="UYV99196.1"/>
    </source>
</evidence>
<dbReference type="CDD" id="cd16833">
    <property type="entry name" value="YfiH"/>
    <property type="match status" value="1"/>
</dbReference>
<dbReference type="AlphaFoldDB" id="A0AAX3EN41"/>
<evidence type="ECO:0000256" key="7">
    <source>
        <dbReference type="ARBA" id="ARBA00022833"/>
    </source>
</evidence>
<evidence type="ECO:0000256" key="6">
    <source>
        <dbReference type="ARBA" id="ARBA00022801"/>
    </source>
</evidence>
<organism evidence="12 13">
    <name type="scientific">Paenarthrobacter ureafaciens</name>
    <dbReference type="NCBI Taxonomy" id="37931"/>
    <lineage>
        <taxon>Bacteria</taxon>
        <taxon>Bacillati</taxon>
        <taxon>Actinomycetota</taxon>
        <taxon>Actinomycetes</taxon>
        <taxon>Micrococcales</taxon>
        <taxon>Micrococcaceae</taxon>
        <taxon>Paenarthrobacter</taxon>
    </lineage>
</organism>
<dbReference type="PANTHER" id="PTHR30616:SF2">
    <property type="entry name" value="PURINE NUCLEOSIDE PHOSPHORYLASE LACC1"/>
    <property type="match status" value="1"/>
</dbReference>
<keyword evidence="8" id="KW-0186">Copper</keyword>
<dbReference type="Pfam" id="PF02578">
    <property type="entry name" value="Cu-oxidase_4"/>
    <property type="match status" value="1"/>
</dbReference>
<protein>
    <submittedName>
        <fullName evidence="12">Polyphenol oxidase family protein</fullName>
    </submittedName>
</protein>
<accession>A0AAX3EN41</accession>
<dbReference type="SUPFAM" id="SSF64438">
    <property type="entry name" value="CNF1/YfiH-like putative cysteine hydrolases"/>
    <property type="match status" value="1"/>
</dbReference>
<keyword evidence="7" id="KW-0862">Zinc</keyword>
<comment type="function">
    <text evidence="2">Purine nucleoside enzyme that catalyzes the phosphorolysis of adenosine and inosine nucleosides, yielding D-ribose 1-phosphate and the respective free bases, adenine and hypoxanthine. Also catalyzes the phosphorolysis of S-methyl-5'-thioadenosine into adenine and S-methyl-5-thio-alpha-D-ribose 1-phosphate. Also has adenosine deaminase activity.</text>
</comment>
<keyword evidence="5" id="KW-0479">Metal-binding</keyword>
<evidence type="ECO:0000256" key="9">
    <source>
        <dbReference type="ARBA" id="ARBA00047989"/>
    </source>
</evidence>